<dbReference type="Proteomes" id="UP000314294">
    <property type="component" value="Unassembled WGS sequence"/>
</dbReference>
<sequence>MGAPGFEKHRYEGLFHGVPVHPQPAVHQVAQADPHPVNALGLDLAQGQKVLGLRDHAAKVIVVHSAVVQSLLPGHLLDWHDNPVRWHWSRPGFLFLWSDDCPLSQSRLPLIERLLLGPRDELMVPAARRERPAAHTVTSDDMMPSAHLTPVSGVDLTLHAPTGHLFKAELITSMHYEGNTSQPELDRELFKPQHVASKGCHDAVHED</sequence>
<evidence type="ECO:0000313" key="1">
    <source>
        <dbReference type="EMBL" id="TNN60022.1"/>
    </source>
</evidence>
<dbReference type="AlphaFoldDB" id="A0A4Z2H520"/>
<organism evidence="1 2">
    <name type="scientific">Liparis tanakae</name>
    <name type="common">Tanaka's snailfish</name>
    <dbReference type="NCBI Taxonomy" id="230148"/>
    <lineage>
        <taxon>Eukaryota</taxon>
        <taxon>Metazoa</taxon>
        <taxon>Chordata</taxon>
        <taxon>Craniata</taxon>
        <taxon>Vertebrata</taxon>
        <taxon>Euteleostomi</taxon>
        <taxon>Actinopterygii</taxon>
        <taxon>Neopterygii</taxon>
        <taxon>Teleostei</taxon>
        <taxon>Neoteleostei</taxon>
        <taxon>Acanthomorphata</taxon>
        <taxon>Eupercaria</taxon>
        <taxon>Perciformes</taxon>
        <taxon>Cottioidei</taxon>
        <taxon>Cottales</taxon>
        <taxon>Liparidae</taxon>
        <taxon>Liparis</taxon>
    </lineage>
</organism>
<evidence type="ECO:0000313" key="2">
    <source>
        <dbReference type="Proteomes" id="UP000314294"/>
    </source>
</evidence>
<accession>A0A4Z2H520</accession>
<reference evidence="1 2" key="1">
    <citation type="submission" date="2019-03" db="EMBL/GenBank/DDBJ databases">
        <title>First draft genome of Liparis tanakae, snailfish: a comprehensive survey of snailfish specific genes.</title>
        <authorList>
            <person name="Kim W."/>
            <person name="Song I."/>
            <person name="Jeong J.-H."/>
            <person name="Kim D."/>
            <person name="Kim S."/>
            <person name="Ryu S."/>
            <person name="Song J.Y."/>
            <person name="Lee S.K."/>
        </authorList>
    </citation>
    <scope>NUCLEOTIDE SEQUENCE [LARGE SCALE GENOMIC DNA]</scope>
    <source>
        <tissue evidence="1">Muscle</tissue>
    </source>
</reference>
<gene>
    <name evidence="1" type="ORF">EYF80_029780</name>
</gene>
<dbReference type="EMBL" id="SRLO01000342">
    <property type="protein sequence ID" value="TNN60022.1"/>
    <property type="molecule type" value="Genomic_DNA"/>
</dbReference>
<name>A0A4Z2H520_9TELE</name>
<proteinExistence type="predicted"/>
<protein>
    <submittedName>
        <fullName evidence="1">Uncharacterized protein</fullName>
    </submittedName>
</protein>
<keyword evidence="2" id="KW-1185">Reference proteome</keyword>
<comment type="caution">
    <text evidence="1">The sequence shown here is derived from an EMBL/GenBank/DDBJ whole genome shotgun (WGS) entry which is preliminary data.</text>
</comment>